<keyword evidence="7" id="KW-0997">Cell inner membrane</keyword>
<feature type="transmembrane region" description="Helical" evidence="15">
    <location>
        <begin position="21"/>
        <end position="49"/>
    </location>
</feature>
<dbReference type="GO" id="GO:0005886">
    <property type="term" value="C:plasma membrane"/>
    <property type="evidence" value="ECO:0007669"/>
    <property type="project" value="UniProtKB-SubCell"/>
</dbReference>
<evidence type="ECO:0000256" key="6">
    <source>
        <dbReference type="ARBA" id="ARBA00022475"/>
    </source>
</evidence>
<dbReference type="OrthoDB" id="9813737at2"/>
<name>A0A317R8K2_9BURK</name>
<evidence type="ECO:0000256" key="5">
    <source>
        <dbReference type="ARBA" id="ARBA00022466"/>
    </source>
</evidence>
<evidence type="ECO:0000256" key="9">
    <source>
        <dbReference type="ARBA" id="ARBA00022723"/>
    </source>
</evidence>
<evidence type="ECO:0000256" key="1">
    <source>
        <dbReference type="ARBA" id="ARBA00004429"/>
    </source>
</evidence>
<dbReference type="GO" id="GO:0015097">
    <property type="term" value="F:mercury ion transmembrane transporter activity"/>
    <property type="evidence" value="ECO:0007669"/>
    <property type="project" value="InterPro"/>
</dbReference>
<comment type="similarity">
    <text evidence="2">Belongs to the MerT family.</text>
</comment>
<dbReference type="GO" id="GO:0046872">
    <property type="term" value="F:metal ion binding"/>
    <property type="evidence" value="ECO:0007669"/>
    <property type="project" value="UniProtKB-KW"/>
</dbReference>
<reference evidence="16 17" key="1">
    <citation type="submission" date="2018-05" db="EMBL/GenBank/DDBJ databases">
        <title>Genomic Encyclopedia of Type Strains, Phase IV (KMG-IV): sequencing the most valuable type-strain genomes for metagenomic binning, comparative biology and taxonomic classification.</title>
        <authorList>
            <person name="Goeker M."/>
        </authorList>
    </citation>
    <scope>NUCLEOTIDE SEQUENCE [LARGE SCALE GENOMIC DNA]</scope>
    <source>
        <strain evidence="16 17">DSM 26006</strain>
    </source>
</reference>
<evidence type="ECO:0000313" key="16">
    <source>
        <dbReference type="EMBL" id="PWW43567.1"/>
    </source>
</evidence>
<comment type="function">
    <text evidence="14">Involved in mercury resistance. Probably transfers a mercuric ion from the periplasmic Hg(2+)-binding protein MerP to the cytoplasmic mercuric reductase MerA.</text>
</comment>
<evidence type="ECO:0000313" key="17">
    <source>
        <dbReference type="Proteomes" id="UP000246483"/>
    </source>
</evidence>
<evidence type="ECO:0000256" key="2">
    <source>
        <dbReference type="ARBA" id="ARBA00008224"/>
    </source>
</evidence>
<dbReference type="RefSeq" id="WP_019373164.1">
    <property type="nucleotide sequence ID" value="NZ_ALEE01000201.1"/>
</dbReference>
<dbReference type="Gene3D" id="1.10.287.910">
    <property type="entry name" value="bacterial mercury transporter, merf"/>
    <property type="match status" value="1"/>
</dbReference>
<proteinExistence type="inferred from homology"/>
<gene>
    <name evidence="16" type="ORF">DFR36_1103</name>
</gene>
<dbReference type="Proteomes" id="UP000246483">
    <property type="component" value="Unassembled WGS sequence"/>
</dbReference>
<sequence length="122" mass="13119">MNTDRPTDTQGGGRGALLAGGLAAILASTCCLGPLVLITLGVSGAWISHLTLLEPYQPLFIGAAVVALFFAYRRIWRPATDCVPGQVCARPSVKRSYKLLYWIVVALVVLALGFPLIAPWFY</sequence>
<dbReference type="AlphaFoldDB" id="A0A317R8K2"/>
<keyword evidence="5" id="KW-0475">Mercuric resistance</keyword>
<protein>
    <recommendedName>
        <fullName evidence="3">Mercuric transport protein MerT</fullName>
    </recommendedName>
    <alternativeName>
        <fullName evidence="13">Mercury ion transport protein</fullName>
    </alternativeName>
</protein>
<comment type="subcellular location">
    <subcellularLocation>
        <location evidence="1">Cell inner membrane</location>
        <topology evidence="1">Multi-pass membrane protein</topology>
    </subcellularLocation>
</comment>
<evidence type="ECO:0000256" key="14">
    <source>
        <dbReference type="ARBA" id="ARBA00045720"/>
    </source>
</evidence>
<keyword evidence="12 15" id="KW-0472">Membrane</keyword>
<comment type="caution">
    <text evidence="16">The sequence shown here is derived from an EMBL/GenBank/DDBJ whole genome shotgun (WGS) entry which is preliminary data.</text>
</comment>
<dbReference type="Pfam" id="PF02411">
    <property type="entry name" value="MerT"/>
    <property type="match status" value="1"/>
</dbReference>
<keyword evidence="8 15" id="KW-0812">Transmembrane</keyword>
<feature type="transmembrane region" description="Helical" evidence="15">
    <location>
        <begin position="99"/>
        <end position="121"/>
    </location>
</feature>
<dbReference type="EMBL" id="QGUB01000010">
    <property type="protein sequence ID" value="PWW43567.1"/>
    <property type="molecule type" value="Genomic_DNA"/>
</dbReference>
<feature type="transmembrane region" description="Helical" evidence="15">
    <location>
        <begin position="55"/>
        <end position="72"/>
    </location>
</feature>
<accession>A0A317R8K2</accession>
<evidence type="ECO:0000256" key="7">
    <source>
        <dbReference type="ARBA" id="ARBA00022519"/>
    </source>
</evidence>
<keyword evidence="6" id="KW-1003">Cell membrane</keyword>
<keyword evidence="17" id="KW-1185">Reference proteome</keyword>
<keyword evidence="10" id="KW-0476">Mercury</keyword>
<organism evidence="16 17">
    <name type="scientific">Melaminivora alkalimesophila</name>
    <dbReference type="NCBI Taxonomy" id="1165852"/>
    <lineage>
        <taxon>Bacteria</taxon>
        <taxon>Pseudomonadati</taxon>
        <taxon>Pseudomonadota</taxon>
        <taxon>Betaproteobacteria</taxon>
        <taxon>Burkholderiales</taxon>
        <taxon>Comamonadaceae</taxon>
        <taxon>Melaminivora</taxon>
    </lineage>
</organism>
<evidence type="ECO:0000256" key="8">
    <source>
        <dbReference type="ARBA" id="ARBA00022692"/>
    </source>
</evidence>
<evidence type="ECO:0000256" key="11">
    <source>
        <dbReference type="ARBA" id="ARBA00022989"/>
    </source>
</evidence>
<evidence type="ECO:0000256" key="13">
    <source>
        <dbReference type="ARBA" id="ARBA00030934"/>
    </source>
</evidence>
<evidence type="ECO:0000256" key="12">
    <source>
        <dbReference type="ARBA" id="ARBA00023136"/>
    </source>
</evidence>
<evidence type="ECO:0000256" key="10">
    <source>
        <dbReference type="ARBA" id="ARBA00022914"/>
    </source>
</evidence>
<keyword evidence="9" id="KW-0479">Metal-binding</keyword>
<keyword evidence="11 15" id="KW-1133">Transmembrane helix</keyword>
<dbReference type="NCBIfam" id="NF010314">
    <property type="entry name" value="PRK13751.2"/>
    <property type="match status" value="1"/>
</dbReference>
<evidence type="ECO:0000256" key="3">
    <source>
        <dbReference type="ARBA" id="ARBA00017053"/>
    </source>
</evidence>
<dbReference type="InterPro" id="IPR003457">
    <property type="entry name" value="Transprt_MerT"/>
</dbReference>
<evidence type="ECO:0000256" key="15">
    <source>
        <dbReference type="SAM" id="Phobius"/>
    </source>
</evidence>
<evidence type="ECO:0000256" key="4">
    <source>
        <dbReference type="ARBA" id="ARBA00022448"/>
    </source>
</evidence>
<keyword evidence="4" id="KW-0813">Transport</keyword>